<accession>A0A1W2A4P7</accession>
<evidence type="ECO:0008006" key="3">
    <source>
        <dbReference type="Google" id="ProtNLM"/>
    </source>
</evidence>
<evidence type="ECO:0000313" key="1">
    <source>
        <dbReference type="EMBL" id="SMC55699.1"/>
    </source>
</evidence>
<evidence type="ECO:0000313" key="2">
    <source>
        <dbReference type="Proteomes" id="UP000192330"/>
    </source>
</evidence>
<organism evidence="1 2">
    <name type="scientific">Primorskyibacter flagellatus</name>
    <dbReference type="NCBI Taxonomy" id="1387277"/>
    <lineage>
        <taxon>Bacteria</taxon>
        <taxon>Pseudomonadati</taxon>
        <taxon>Pseudomonadota</taxon>
        <taxon>Alphaproteobacteria</taxon>
        <taxon>Rhodobacterales</taxon>
        <taxon>Roseobacteraceae</taxon>
        <taxon>Primorskyibacter</taxon>
    </lineage>
</organism>
<name>A0A1W2A4P7_9RHOB</name>
<dbReference type="STRING" id="1387277.SAMN06295998_102413"/>
<dbReference type="OrthoDB" id="5180013at2"/>
<dbReference type="EMBL" id="FWYD01000002">
    <property type="protein sequence ID" value="SMC55699.1"/>
    <property type="molecule type" value="Genomic_DNA"/>
</dbReference>
<gene>
    <name evidence="1" type="ORF">SAMN06295998_102413</name>
</gene>
<dbReference type="AlphaFoldDB" id="A0A1W2A4P7"/>
<reference evidence="1 2" key="1">
    <citation type="submission" date="2017-04" db="EMBL/GenBank/DDBJ databases">
        <authorList>
            <person name="Afonso C.L."/>
            <person name="Miller P.J."/>
            <person name="Scott M.A."/>
            <person name="Spackman E."/>
            <person name="Goraichik I."/>
            <person name="Dimitrov K.M."/>
            <person name="Suarez D.L."/>
            <person name="Swayne D.E."/>
        </authorList>
    </citation>
    <scope>NUCLEOTIDE SEQUENCE [LARGE SCALE GENOMIC DNA]</scope>
    <source>
        <strain evidence="1 2">CGMCC 1.12644</strain>
    </source>
</reference>
<keyword evidence="2" id="KW-1185">Reference proteome</keyword>
<protein>
    <recommendedName>
        <fullName evidence="3">DUF2493 domain-containing protein</fullName>
    </recommendedName>
</protein>
<dbReference type="RefSeq" id="WP_084350872.1">
    <property type="nucleotide sequence ID" value="NZ_FWYD01000002.1"/>
</dbReference>
<proteinExistence type="predicted"/>
<dbReference type="Proteomes" id="UP000192330">
    <property type="component" value="Unassembled WGS sequence"/>
</dbReference>
<sequence>MQRVILFSGHMIDSPDRDTPRFPASMEDAASARIAAILEGWRVGKDDICICGGARGGDILFAEHGLDRGAQVRLFLPLEKEAFLEESVRLPLACDSGWEDRFADVLGRSTAAWPDPAGATDASDNPFARNNTRMIAAAKTCADGGPIHLLLLWNGQGGDGDGGTADVAHRVECIAAKVAIIDPAKLH</sequence>